<accession>A0A844G544</accession>
<dbReference type="AlphaFoldDB" id="A0A844G544"/>
<dbReference type="EMBL" id="VUNS01000011">
    <property type="protein sequence ID" value="MST97618.1"/>
    <property type="molecule type" value="Genomic_DNA"/>
</dbReference>
<comment type="caution">
    <text evidence="1">The sequence shown here is derived from an EMBL/GenBank/DDBJ whole genome shotgun (WGS) entry which is preliminary data.</text>
</comment>
<reference evidence="1 2" key="1">
    <citation type="submission" date="2019-08" db="EMBL/GenBank/DDBJ databases">
        <title>In-depth cultivation of the pig gut microbiome towards novel bacterial diversity and tailored functional studies.</title>
        <authorList>
            <person name="Wylensek D."/>
            <person name="Hitch T.C.A."/>
            <person name="Clavel T."/>
        </authorList>
    </citation>
    <scope>NUCLEOTIDE SEQUENCE [LARGE SCALE GENOMIC DNA]</scope>
    <source>
        <strain evidence="1 2">BBE-744-WT-12</strain>
    </source>
</reference>
<dbReference type="RefSeq" id="WP_154418621.1">
    <property type="nucleotide sequence ID" value="NZ_VUNS01000011.1"/>
</dbReference>
<keyword evidence="2" id="KW-1185">Reference proteome</keyword>
<evidence type="ECO:0000313" key="1">
    <source>
        <dbReference type="EMBL" id="MST97618.1"/>
    </source>
</evidence>
<evidence type="ECO:0000313" key="2">
    <source>
        <dbReference type="Proteomes" id="UP000435649"/>
    </source>
</evidence>
<dbReference type="Proteomes" id="UP000435649">
    <property type="component" value="Unassembled WGS sequence"/>
</dbReference>
<organism evidence="1 2">
    <name type="scientific">Victivallis lenta</name>
    <dbReference type="NCBI Taxonomy" id="2606640"/>
    <lineage>
        <taxon>Bacteria</taxon>
        <taxon>Pseudomonadati</taxon>
        <taxon>Lentisphaerota</taxon>
        <taxon>Lentisphaeria</taxon>
        <taxon>Victivallales</taxon>
        <taxon>Victivallaceae</taxon>
        <taxon>Victivallis</taxon>
    </lineage>
</organism>
<proteinExistence type="predicted"/>
<name>A0A844G544_9BACT</name>
<sequence length="126" mass="13082">MLTPPLVPRSGDPLEASWAAQLIQWIKDAVIPRSDGVTTRVDGNIITALGGSGEAVTQNIEPNVPVRINGGNSLSGYAVTVFGNGLDQPATGQATLFLVQTNLQADALLPGEIVLASRSYMQVIGG</sequence>
<protein>
    <submittedName>
        <fullName evidence="1">Uncharacterized protein</fullName>
    </submittedName>
</protein>
<gene>
    <name evidence="1" type="ORF">FYJ85_11270</name>
</gene>